<gene>
    <name evidence="1" type="ORF">EZS27_029567</name>
</gene>
<dbReference type="AlphaFoldDB" id="A0A5J4QGL0"/>
<evidence type="ECO:0000313" key="1">
    <source>
        <dbReference type="EMBL" id="KAA6320695.1"/>
    </source>
</evidence>
<reference evidence="1" key="1">
    <citation type="submission" date="2019-03" db="EMBL/GenBank/DDBJ databases">
        <title>Single cell metagenomics reveals metabolic interactions within the superorganism composed of flagellate Streblomastix strix and complex community of Bacteroidetes bacteria on its surface.</title>
        <authorList>
            <person name="Treitli S.C."/>
            <person name="Kolisko M."/>
            <person name="Husnik F."/>
            <person name="Keeling P."/>
            <person name="Hampl V."/>
        </authorList>
    </citation>
    <scope>NUCLEOTIDE SEQUENCE</scope>
    <source>
        <strain evidence="1">STM</strain>
    </source>
</reference>
<dbReference type="EMBL" id="SNRY01003513">
    <property type="protein sequence ID" value="KAA6320695.1"/>
    <property type="molecule type" value="Genomic_DNA"/>
</dbReference>
<name>A0A5J4QGL0_9ZZZZ</name>
<protein>
    <submittedName>
        <fullName evidence="1">Uncharacterized protein</fullName>
    </submittedName>
</protein>
<organism evidence="1">
    <name type="scientific">termite gut metagenome</name>
    <dbReference type="NCBI Taxonomy" id="433724"/>
    <lineage>
        <taxon>unclassified sequences</taxon>
        <taxon>metagenomes</taxon>
        <taxon>organismal metagenomes</taxon>
    </lineage>
</organism>
<comment type="caution">
    <text evidence="1">The sequence shown here is derived from an EMBL/GenBank/DDBJ whole genome shotgun (WGS) entry which is preliminary data.</text>
</comment>
<accession>A0A5J4QGL0</accession>
<sequence>MKRLGLTLAVTFFLVATTFAAGNKSEDAKWNGEINVNKLSNYLALSASQSEEVEQICDYFSEQMRRASYSRKNYDALLHNAVYGNLKLMKGTLTPEQYTKYLQVINVTLRNRGIEVK</sequence>
<proteinExistence type="predicted"/>